<feature type="transmembrane region" description="Helical" evidence="7">
    <location>
        <begin position="9"/>
        <end position="30"/>
    </location>
</feature>
<evidence type="ECO:0000259" key="8">
    <source>
        <dbReference type="PROSITE" id="PS50928"/>
    </source>
</evidence>
<dbReference type="InterPro" id="IPR000515">
    <property type="entry name" value="MetI-like"/>
</dbReference>
<dbReference type="HOGENOM" id="CLU_036879_1_2_14"/>
<evidence type="ECO:0000256" key="5">
    <source>
        <dbReference type="ARBA" id="ARBA00022989"/>
    </source>
</evidence>
<organism evidence="9 10">
    <name type="scientific">Mycoplasma crocodyli (strain ATCC 51981 / MP145)</name>
    <dbReference type="NCBI Taxonomy" id="512564"/>
    <lineage>
        <taxon>Bacteria</taxon>
        <taxon>Bacillati</taxon>
        <taxon>Mycoplasmatota</taxon>
        <taxon>Mollicutes</taxon>
        <taxon>Mycoplasmataceae</taxon>
        <taxon>Mycoplasma</taxon>
    </lineage>
</organism>
<dbReference type="PANTHER" id="PTHR30465">
    <property type="entry name" value="INNER MEMBRANE ABC TRANSPORTER"/>
    <property type="match status" value="1"/>
</dbReference>
<evidence type="ECO:0000256" key="2">
    <source>
        <dbReference type="ARBA" id="ARBA00022448"/>
    </source>
</evidence>
<keyword evidence="5 7" id="KW-1133">Transmembrane helix</keyword>
<dbReference type="Pfam" id="PF00528">
    <property type="entry name" value="BPD_transp_1"/>
    <property type="match status" value="1"/>
</dbReference>
<dbReference type="KEGG" id="mcd:MCRO_0617"/>
<feature type="transmembrane region" description="Helical" evidence="7">
    <location>
        <begin position="207"/>
        <end position="227"/>
    </location>
</feature>
<evidence type="ECO:0000256" key="1">
    <source>
        <dbReference type="ARBA" id="ARBA00004651"/>
    </source>
</evidence>
<gene>
    <name evidence="9" type="primary">oppB_2</name>
    <name evidence="9" type="ordered locus">MCRO_0617</name>
</gene>
<evidence type="ECO:0000256" key="6">
    <source>
        <dbReference type="ARBA" id="ARBA00023136"/>
    </source>
</evidence>
<dbReference type="PROSITE" id="PS50928">
    <property type="entry name" value="ABC_TM1"/>
    <property type="match status" value="1"/>
</dbReference>
<evidence type="ECO:0000256" key="4">
    <source>
        <dbReference type="ARBA" id="ARBA00022692"/>
    </source>
</evidence>
<evidence type="ECO:0000256" key="3">
    <source>
        <dbReference type="ARBA" id="ARBA00022475"/>
    </source>
</evidence>
<dbReference type="InterPro" id="IPR035906">
    <property type="entry name" value="MetI-like_sf"/>
</dbReference>
<dbReference type="PANTHER" id="PTHR30465:SF0">
    <property type="entry name" value="OLIGOPEPTIDE TRANSPORT SYSTEM PERMEASE PROTEIN APPB"/>
    <property type="match status" value="1"/>
</dbReference>
<dbReference type="GO" id="GO:0055085">
    <property type="term" value="P:transmembrane transport"/>
    <property type="evidence" value="ECO:0007669"/>
    <property type="project" value="InterPro"/>
</dbReference>
<protein>
    <submittedName>
        <fullName evidence="9">Oligopeptide ABC transporter, permease protein OppB</fullName>
    </submittedName>
</protein>
<keyword evidence="10" id="KW-1185">Reference proteome</keyword>
<feature type="transmembrane region" description="Helical" evidence="7">
    <location>
        <begin position="165"/>
        <end position="187"/>
    </location>
</feature>
<dbReference type="STRING" id="512564.MCRO_0617"/>
<feature type="domain" description="ABC transmembrane type-1" evidence="8">
    <location>
        <begin position="126"/>
        <end position="334"/>
    </location>
</feature>
<dbReference type="RefSeq" id="WP_013054260.1">
    <property type="nucleotide sequence ID" value="NC_014014.1"/>
</dbReference>
<proteinExistence type="inferred from homology"/>
<evidence type="ECO:0000313" key="9">
    <source>
        <dbReference type="EMBL" id="ADE19483.1"/>
    </source>
</evidence>
<reference evidence="9 10" key="3">
    <citation type="journal article" date="2011" name="J. Bacteriol.">
        <title>Genome sequences of Mycoplasma alligatoris A21JP2T and Mycoplasma crocodyli MP145T.</title>
        <authorList>
            <person name="Brown D.R."/>
            <person name="Farmerie W.G."/>
            <person name="May M."/>
            <person name="Benders G.A."/>
            <person name="Durkin A.S."/>
            <person name="Hlavinka K."/>
            <person name="Hostetler J."/>
            <person name="Jackson J."/>
            <person name="Johnson J."/>
            <person name="Miller R.H."/>
            <person name="Paralanov V."/>
            <person name="Radune D."/>
            <person name="Szczypinski B."/>
            <person name="Glass J.I."/>
        </authorList>
    </citation>
    <scope>NUCLEOTIDE SEQUENCE [LARGE SCALE GENOMIC DNA]</scope>
    <source>
        <strain evidence="10">ATCC 51981 / MP145</strain>
    </source>
</reference>
<dbReference type="Gene3D" id="1.10.3720.10">
    <property type="entry name" value="MetI-like"/>
    <property type="match status" value="1"/>
</dbReference>
<name>D5E635_MYCCM</name>
<feature type="transmembrane region" description="Helical" evidence="7">
    <location>
        <begin position="315"/>
        <end position="341"/>
    </location>
</feature>
<reference key="2">
    <citation type="submission" date="2010-03" db="EMBL/GenBank/DDBJ databases">
        <authorList>
            <person name="Ma Z."/>
            <person name="Wang X."/>
            <person name="Liu H."/>
        </authorList>
    </citation>
    <scope>NUCLEOTIDE SEQUENCE</scope>
    <source>
        <strain>MP145</strain>
    </source>
</reference>
<dbReference type="AlphaFoldDB" id="D5E635"/>
<evidence type="ECO:0000313" key="10">
    <source>
        <dbReference type="Proteomes" id="UP000001845"/>
    </source>
</evidence>
<dbReference type="SUPFAM" id="SSF161098">
    <property type="entry name" value="MetI-like"/>
    <property type="match status" value="1"/>
</dbReference>
<keyword evidence="2 7" id="KW-0813">Transport</keyword>
<feature type="transmembrane region" description="Helical" evidence="7">
    <location>
        <begin position="273"/>
        <end position="295"/>
    </location>
</feature>
<dbReference type="GO" id="GO:0005886">
    <property type="term" value="C:plasma membrane"/>
    <property type="evidence" value="ECO:0007669"/>
    <property type="project" value="UniProtKB-SubCell"/>
</dbReference>
<dbReference type="OrthoDB" id="9789439at2"/>
<reference evidence="10" key="1">
    <citation type="submission" date="2010-03" db="EMBL/GenBank/DDBJ databases">
        <title>The complete genome of Mycoplasma crocodyli MP145.</title>
        <authorList>
            <person name="Glass J.I."/>
            <person name="Durkin A.S."/>
            <person name="Hostetler J."/>
            <person name="Jackson J."/>
            <person name="Johnson J."/>
            <person name="May M.A."/>
            <person name="Paralanov V."/>
            <person name="Radune D."/>
            <person name="Szczypinski B."/>
            <person name="Brown D.R."/>
        </authorList>
    </citation>
    <scope>NUCLEOTIDE SEQUENCE [LARGE SCALE GENOMIC DNA]</scope>
    <source>
        <strain evidence="10">ATCC 51981 / MP145</strain>
    </source>
</reference>
<comment type="similarity">
    <text evidence="7">Belongs to the binding-protein-dependent transport system permease family.</text>
</comment>
<keyword evidence="3" id="KW-1003">Cell membrane</keyword>
<comment type="subcellular location">
    <subcellularLocation>
        <location evidence="1 7">Cell membrane</location>
        <topology evidence="1 7">Multi-pass membrane protein</topology>
    </subcellularLocation>
</comment>
<keyword evidence="4 7" id="KW-0812">Transmembrane</keyword>
<evidence type="ECO:0000256" key="7">
    <source>
        <dbReference type="RuleBase" id="RU363032"/>
    </source>
</evidence>
<dbReference type="eggNOG" id="COG0601">
    <property type="taxonomic scope" value="Bacteria"/>
</dbReference>
<dbReference type="EMBL" id="CP001991">
    <property type="protein sequence ID" value="ADE19483.1"/>
    <property type="molecule type" value="Genomic_DNA"/>
</dbReference>
<feature type="transmembrane region" description="Helical" evidence="7">
    <location>
        <begin position="128"/>
        <end position="153"/>
    </location>
</feature>
<accession>D5E635</accession>
<sequence>MIKYILQRIGFAILTILVISLVVYILVAQFSENTFAAQYLNAGSNKPEIEKIYIQRSIDFHIIPDKDLNSYVGGKWLTEKLNPLARFVFWIKSVFDSKAPFGTTFDGSLISANGAKNIPDFFFKFLRYSIIITLPAFVISAILGVLLGIFAGYKRGSLFDNVINAFSLFFIALPSFVIAPILISILLTQNIPPIFYAWDPQRIQTDGWSRIITSWLPPILIIVLGSLSGYITYTRNQVITVLTSNYVLIAKSKGLGTIEIFFKYVFRNISIPLAARIIPSYIWLLSGGIVIETYWKVPGTSRIIAAAFPTGEINLIMFNTFFFTTLGVFTEILVDISFAFLDPRIKYSASSKRSFIQQFKANKIRKRKFMELATNATT</sequence>
<keyword evidence="6 7" id="KW-0472">Membrane</keyword>
<dbReference type="Proteomes" id="UP000001845">
    <property type="component" value="Chromosome"/>
</dbReference>
<dbReference type="CDD" id="cd06261">
    <property type="entry name" value="TM_PBP2"/>
    <property type="match status" value="1"/>
</dbReference>